<dbReference type="Pfam" id="PF03176">
    <property type="entry name" value="MMPL"/>
    <property type="match status" value="2"/>
</dbReference>
<evidence type="ECO:0000256" key="7">
    <source>
        <dbReference type="SAM" id="Phobius"/>
    </source>
</evidence>
<dbReference type="PANTHER" id="PTHR33406">
    <property type="entry name" value="MEMBRANE PROTEIN MJ1562-RELATED"/>
    <property type="match status" value="1"/>
</dbReference>
<dbReference type="Gene3D" id="1.10.287.1490">
    <property type="match status" value="1"/>
</dbReference>
<keyword evidence="4 7" id="KW-1133">Transmembrane helix</keyword>
<dbReference type="InterPro" id="IPR000731">
    <property type="entry name" value="SSD"/>
</dbReference>
<evidence type="ECO:0000256" key="6">
    <source>
        <dbReference type="SAM" id="MobiDB-lite"/>
    </source>
</evidence>
<dbReference type="SUPFAM" id="SSF90257">
    <property type="entry name" value="Myosin rod fragments"/>
    <property type="match status" value="1"/>
</dbReference>
<feature type="transmembrane region" description="Helical" evidence="7">
    <location>
        <begin position="309"/>
        <end position="335"/>
    </location>
</feature>
<feature type="transmembrane region" description="Helical" evidence="7">
    <location>
        <begin position="926"/>
        <end position="944"/>
    </location>
</feature>
<accession>A0A6J6LVG4</accession>
<dbReference type="PROSITE" id="PS50156">
    <property type="entry name" value="SSD"/>
    <property type="match status" value="2"/>
</dbReference>
<protein>
    <submittedName>
        <fullName evidence="9">Unannotated protein</fullName>
    </submittedName>
</protein>
<dbReference type="PANTHER" id="PTHR33406:SF13">
    <property type="entry name" value="MEMBRANE PROTEIN YDFJ"/>
    <property type="match status" value="1"/>
</dbReference>
<dbReference type="SUPFAM" id="SSF82866">
    <property type="entry name" value="Multidrug efflux transporter AcrB transmembrane domain"/>
    <property type="match status" value="2"/>
</dbReference>
<feature type="transmembrane region" description="Helical" evidence="7">
    <location>
        <begin position="956"/>
        <end position="978"/>
    </location>
</feature>
<feature type="transmembrane region" description="Helical" evidence="7">
    <location>
        <begin position="21"/>
        <end position="40"/>
    </location>
</feature>
<reference evidence="9" key="1">
    <citation type="submission" date="2020-05" db="EMBL/GenBank/DDBJ databases">
        <authorList>
            <person name="Chiriac C."/>
            <person name="Salcher M."/>
            <person name="Ghai R."/>
            <person name="Kavagutti S V."/>
        </authorList>
    </citation>
    <scope>NUCLEOTIDE SEQUENCE</scope>
</reference>
<dbReference type="InterPro" id="IPR004869">
    <property type="entry name" value="MMPL_dom"/>
</dbReference>
<feature type="transmembrane region" description="Helical" evidence="7">
    <location>
        <begin position="184"/>
        <end position="204"/>
    </location>
</feature>
<evidence type="ECO:0000259" key="8">
    <source>
        <dbReference type="PROSITE" id="PS50156"/>
    </source>
</evidence>
<dbReference type="EMBL" id="CAEZWW010000026">
    <property type="protein sequence ID" value="CAB4665880.1"/>
    <property type="molecule type" value="Genomic_DNA"/>
</dbReference>
<name>A0A6J6LVG4_9ZZZZ</name>
<keyword evidence="2" id="KW-1003">Cell membrane</keyword>
<evidence type="ECO:0000256" key="1">
    <source>
        <dbReference type="ARBA" id="ARBA00004651"/>
    </source>
</evidence>
<evidence type="ECO:0000256" key="4">
    <source>
        <dbReference type="ARBA" id="ARBA00022989"/>
    </source>
</evidence>
<feature type="region of interest" description="Disordered" evidence="6">
    <location>
        <begin position="460"/>
        <end position="483"/>
    </location>
</feature>
<sequence>MLGKLLHGLGAACVRLRWLVVGLWIVAAVGITLVVGQVGAVTNNNLTLPGADSQVAYDVLEQYFPPQQNGSSQVVFHTTTGRLDDGGAQQQAVTDTYNALIDVPHVASVTDPFANAASGLVSADGTYAFIPVLLDIDSGQLDEATAQVVFDAATKPANAIGMEVAVGGPVGAALSKQSTESSEVIGLLTAMLIMAFTFGSLVAMGLPILTAVFGLAIGVATIGLIGHLIDIPTIGPTLATMIGLGVGIDYALFLVTKHRSQVRQQQMAIRDSIAEAVATSGGAIVFAGGTVIVALLALAVAQIPFVTSLGYACAVAVFTAVLASLTLLPAMLAILGRGVDRLALPAFMQPRAKEPDATFWARWAAMVVRHPAISCAVALVIMVPLIIPLFTLTLGQSDTGVSSTSTTQREAFDLISAGFGPGYNGALVVSVLMDPPAQPSSEYTAKYDQATAMQTELESTQQTLTDQADSLTAQQDDLQSQEDDLNAQAATLEQEQADLQTQVDALNVQKTALEKQQADLQTQGAALSKQADDLQKQADSLTKQAADLQKQADSLTAQQQAAQQQAAAQAQSGADPATASANLAALQQTQASLTAQANDLTKQEADLKAQQDELNKEKADLEAQQADLQKQADALTKQGNELQAQADDLTAQGADLQAQADSLQAQADDLQTQGDQLQAQADDLTAQQTAAEQEQQDALALQDDLTAQVTTAGGDSRATDPRIVKLQDALATPSGVQRVIPPMVNDAGTAVVISVIATTRPADPATAQLVDQLRTEVIPPALSPGMQADVGGNTANNVDLATVITEKLPLVILTVIGLSFLLLLIAFRSLLIPLQAAITNLLSAAAAFGVVTAVFQWGWGLDLIGLSSPYGTVPIASFVPLMMFAALFGLSMDYEVFFISHVQGLHGKGMAHKDAVRSGLASSAKIISAAALIMIAVFGSFILIDDPIIKQFGVGLSVAVALAALLVLLLAPAMLTLFGERTWQLPKFLDKILPDLDLEGNKRSSNVLVPAGASTKDTPGSPPE</sequence>
<feature type="domain" description="SSD" evidence="8">
    <location>
        <begin position="808"/>
        <end position="977"/>
    </location>
</feature>
<feature type="domain" description="SSD" evidence="8">
    <location>
        <begin position="184"/>
        <end position="334"/>
    </location>
</feature>
<organism evidence="9">
    <name type="scientific">freshwater metagenome</name>
    <dbReference type="NCBI Taxonomy" id="449393"/>
    <lineage>
        <taxon>unclassified sequences</taxon>
        <taxon>metagenomes</taxon>
        <taxon>ecological metagenomes</taxon>
    </lineage>
</organism>
<evidence type="ECO:0000256" key="5">
    <source>
        <dbReference type="ARBA" id="ARBA00023136"/>
    </source>
</evidence>
<feature type="transmembrane region" description="Helical" evidence="7">
    <location>
        <begin position="276"/>
        <end position="303"/>
    </location>
</feature>
<dbReference type="InterPro" id="IPR050545">
    <property type="entry name" value="Mycobact_MmpL"/>
</dbReference>
<dbReference type="GO" id="GO:0005886">
    <property type="term" value="C:plasma membrane"/>
    <property type="evidence" value="ECO:0007669"/>
    <property type="project" value="UniProtKB-SubCell"/>
</dbReference>
<keyword evidence="3 7" id="KW-0812">Transmembrane</keyword>
<evidence type="ECO:0000256" key="3">
    <source>
        <dbReference type="ARBA" id="ARBA00022692"/>
    </source>
</evidence>
<feature type="transmembrane region" description="Helical" evidence="7">
    <location>
        <begin position="839"/>
        <end position="859"/>
    </location>
</feature>
<feature type="transmembrane region" description="Helical" evidence="7">
    <location>
        <begin position="808"/>
        <end position="827"/>
    </location>
</feature>
<dbReference type="AlphaFoldDB" id="A0A6J6LVG4"/>
<feature type="transmembrane region" description="Helical" evidence="7">
    <location>
        <begin position="871"/>
        <end position="890"/>
    </location>
</feature>
<keyword evidence="5 7" id="KW-0472">Membrane</keyword>
<feature type="transmembrane region" description="Helical" evidence="7">
    <location>
        <begin position="235"/>
        <end position="255"/>
    </location>
</feature>
<proteinExistence type="predicted"/>
<feature type="transmembrane region" description="Helical" evidence="7">
    <location>
        <begin position="211"/>
        <end position="229"/>
    </location>
</feature>
<dbReference type="Gene3D" id="1.20.1640.10">
    <property type="entry name" value="Multidrug efflux transporter AcrB transmembrane domain"/>
    <property type="match status" value="2"/>
</dbReference>
<evidence type="ECO:0000313" key="9">
    <source>
        <dbReference type="EMBL" id="CAB4665880.1"/>
    </source>
</evidence>
<comment type="subcellular location">
    <subcellularLocation>
        <location evidence="1">Cell membrane</location>
        <topology evidence="1">Multi-pass membrane protein</topology>
    </subcellularLocation>
</comment>
<evidence type="ECO:0000256" key="2">
    <source>
        <dbReference type="ARBA" id="ARBA00022475"/>
    </source>
</evidence>
<feature type="transmembrane region" description="Helical" evidence="7">
    <location>
        <begin position="372"/>
        <end position="395"/>
    </location>
</feature>
<gene>
    <name evidence="9" type="ORF">UFOPK2310_00349</name>
</gene>